<feature type="signal peptide" evidence="2">
    <location>
        <begin position="1"/>
        <end position="20"/>
    </location>
</feature>
<keyword evidence="4" id="KW-1185">Reference proteome</keyword>
<dbReference type="RefSeq" id="WP_184392179.1">
    <property type="nucleotide sequence ID" value="NZ_BAAAJD010000111.1"/>
</dbReference>
<feature type="compositionally biased region" description="Gly residues" evidence="1">
    <location>
        <begin position="23"/>
        <end position="35"/>
    </location>
</feature>
<dbReference type="PROSITE" id="PS51257">
    <property type="entry name" value="PROKAR_LIPOPROTEIN"/>
    <property type="match status" value="1"/>
</dbReference>
<name>A0A7W8QMQ1_9ACTN</name>
<dbReference type="AlphaFoldDB" id="A0A7W8QMQ1"/>
<feature type="chain" id="PRO_5039107500" description="DUF3558 domain-containing protein" evidence="2">
    <location>
        <begin position="21"/>
        <end position="260"/>
    </location>
</feature>
<evidence type="ECO:0000313" key="4">
    <source>
        <dbReference type="Proteomes" id="UP000572635"/>
    </source>
</evidence>
<evidence type="ECO:0000256" key="1">
    <source>
        <dbReference type="SAM" id="MobiDB-lite"/>
    </source>
</evidence>
<feature type="region of interest" description="Disordered" evidence="1">
    <location>
        <begin position="218"/>
        <end position="260"/>
    </location>
</feature>
<proteinExistence type="predicted"/>
<dbReference type="Proteomes" id="UP000572635">
    <property type="component" value="Unassembled WGS sequence"/>
</dbReference>
<evidence type="ECO:0008006" key="5">
    <source>
        <dbReference type="Google" id="ProtNLM"/>
    </source>
</evidence>
<feature type="region of interest" description="Disordered" evidence="1">
    <location>
        <begin position="22"/>
        <end position="95"/>
    </location>
</feature>
<reference evidence="3 4" key="1">
    <citation type="submission" date="2020-08" db="EMBL/GenBank/DDBJ databases">
        <title>Sequencing the genomes of 1000 actinobacteria strains.</title>
        <authorList>
            <person name="Klenk H.-P."/>
        </authorList>
    </citation>
    <scope>NUCLEOTIDE SEQUENCE [LARGE SCALE GENOMIC DNA]</scope>
    <source>
        <strain evidence="3 4">DSM 44551</strain>
    </source>
</reference>
<gene>
    <name evidence="3" type="ORF">HDA36_002729</name>
</gene>
<evidence type="ECO:0000313" key="3">
    <source>
        <dbReference type="EMBL" id="MBB5432645.1"/>
    </source>
</evidence>
<evidence type="ECO:0000256" key="2">
    <source>
        <dbReference type="SAM" id="SignalP"/>
    </source>
</evidence>
<feature type="compositionally biased region" description="Acidic residues" evidence="1">
    <location>
        <begin position="229"/>
        <end position="247"/>
    </location>
</feature>
<sequence>MSTRSSGAAAAVAAALVTLAAAGCGGGGAPGGDGGTAPSSGPPAEPSASPEPAWERFGGEALPPPEPEGATPDDADPPEPADPAEVPNRCDDAGISADQDAFTGLIGGDPQFTGVRSANALECSWAGFSTADGSEVVMVSFSAEGSLVKAAGEPPEQAAGDPDFFTTPEVAALGGVAEWRPAEPFSRVLLHFPGLLVTVSANSERMAEAGPEVVEAAAGSAAAVLAPEDGGEEEGGGEPDEDEEQGGDAERPAEADQAGD</sequence>
<protein>
    <recommendedName>
        <fullName evidence="5">DUF3558 domain-containing protein</fullName>
    </recommendedName>
</protein>
<comment type="caution">
    <text evidence="3">The sequence shown here is derived from an EMBL/GenBank/DDBJ whole genome shotgun (WGS) entry which is preliminary data.</text>
</comment>
<dbReference type="EMBL" id="JACHDB010000001">
    <property type="protein sequence ID" value="MBB5432645.1"/>
    <property type="molecule type" value="Genomic_DNA"/>
</dbReference>
<feature type="compositionally biased region" description="Low complexity" evidence="1">
    <location>
        <begin position="218"/>
        <end position="228"/>
    </location>
</feature>
<keyword evidence="2" id="KW-0732">Signal</keyword>
<accession>A0A7W8QMQ1</accession>
<organism evidence="3 4">
    <name type="scientific">Nocardiopsis composta</name>
    <dbReference type="NCBI Taxonomy" id="157465"/>
    <lineage>
        <taxon>Bacteria</taxon>
        <taxon>Bacillati</taxon>
        <taxon>Actinomycetota</taxon>
        <taxon>Actinomycetes</taxon>
        <taxon>Streptosporangiales</taxon>
        <taxon>Nocardiopsidaceae</taxon>
        <taxon>Nocardiopsis</taxon>
    </lineage>
</organism>